<dbReference type="GO" id="GO:0003700">
    <property type="term" value="F:DNA-binding transcription factor activity"/>
    <property type="evidence" value="ECO:0007669"/>
    <property type="project" value="InterPro"/>
</dbReference>
<dbReference type="Gene3D" id="1.10.10.10">
    <property type="entry name" value="Winged helix-like DNA-binding domain superfamily/Winged helix DNA-binding domain"/>
    <property type="match status" value="1"/>
</dbReference>
<evidence type="ECO:0000256" key="4">
    <source>
        <dbReference type="SAM" id="MobiDB-lite"/>
    </source>
</evidence>
<evidence type="ECO:0000313" key="6">
    <source>
        <dbReference type="EMBL" id="MBD3363731.1"/>
    </source>
</evidence>
<organism evidence="6 7">
    <name type="scientific">candidate division WOR-3 bacterium</name>
    <dbReference type="NCBI Taxonomy" id="2052148"/>
    <lineage>
        <taxon>Bacteria</taxon>
        <taxon>Bacteria division WOR-3</taxon>
    </lineage>
</organism>
<reference evidence="6" key="1">
    <citation type="submission" date="2019-11" db="EMBL/GenBank/DDBJ databases">
        <title>Microbial mats filling the niche in hypersaline microbial mats.</title>
        <authorList>
            <person name="Wong H.L."/>
            <person name="Macleod F.I."/>
            <person name="White R.A. III"/>
            <person name="Burns B.P."/>
        </authorList>
    </citation>
    <scope>NUCLEOTIDE SEQUENCE</scope>
    <source>
        <strain evidence="6">Bin_327</strain>
    </source>
</reference>
<dbReference type="CDD" id="cd00090">
    <property type="entry name" value="HTH_ARSR"/>
    <property type="match status" value="1"/>
</dbReference>
<keyword evidence="1" id="KW-0805">Transcription regulation</keyword>
<evidence type="ECO:0000313" key="7">
    <source>
        <dbReference type="Proteomes" id="UP000630660"/>
    </source>
</evidence>
<feature type="compositionally biased region" description="Basic and acidic residues" evidence="4">
    <location>
        <begin position="87"/>
        <end position="118"/>
    </location>
</feature>
<dbReference type="GO" id="GO:0003677">
    <property type="term" value="F:DNA binding"/>
    <property type="evidence" value="ECO:0007669"/>
    <property type="project" value="UniProtKB-KW"/>
</dbReference>
<dbReference type="PRINTS" id="PR00778">
    <property type="entry name" value="HTHARSR"/>
</dbReference>
<dbReference type="InterPro" id="IPR036390">
    <property type="entry name" value="WH_DNA-bd_sf"/>
</dbReference>
<name>A0A9D5QC76_UNCW3</name>
<dbReference type="EMBL" id="WJKJ01000023">
    <property type="protein sequence ID" value="MBD3363731.1"/>
    <property type="molecule type" value="Genomic_DNA"/>
</dbReference>
<protein>
    <submittedName>
        <fullName evidence="6">Metalloregulator ArsR/SmtB family transcription factor</fullName>
    </submittedName>
</protein>
<dbReference type="Proteomes" id="UP000630660">
    <property type="component" value="Unassembled WGS sequence"/>
</dbReference>
<dbReference type="Pfam" id="PF01022">
    <property type="entry name" value="HTH_5"/>
    <property type="match status" value="1"/>
</dbReference>
<dbReference type="PROSITE" id="PS50987">
    <property type="entry name" value="HTH_ARSR_2"/>
    <property type="match status" value="1"/>
</dbReference>
<evidence type="ECO:0000259" key="5">
    <source>
        <dbReference type="PROSITE" id="PS50987"/>
    </source>
</evidence>
<dbReference type="InterPro" id="IPR036388">
    <property type="entry name" value="WH-like_DNA-bd_sf"/>
</dbReference>
<gene>
    <name evidence="6" type="ORF">GF359_00795</name>
</gene>
<dbReference type="SUPFAM" id="SSF46785">
    <property type="entry name" value="Winged helix' DNA-binding domain"/>
    <property type="match status" value="1"/>
</dbReference>
<dbReference type="AlphaFoldDB" id="A0A9D5QC76"/>
<evidence type="ECO:0000256" key="3">
    <source>
        <dbReference type="ARBA" id="ARBA00023163"/>
    </source>
</evidence>
<sequence length="118" mass="13555">MENVLKLMKALSDETKLRIMFLLLEEELCVCELESVLGMEQSRISHALRVLRESGLISERRQAKWMFYKAADLPLALKAYLTEEAETDPRSKGDRIAASELLSSDKPRSKRCPLRDKD</sequence>
<keyword evidence="3" id="KW-0804">Transcription</keyword>
<dbReference type="InterPro" id="IPR011991">
    <property type="entry name" value="ArsR-like_HTH"/>
</dbReference>
<comment type="caution">
    <text evidence="6">The sequence shown here is derived from an EMBL/GenBank/DDBJ whole genome shotgun (WGS) entry which is preliminary data.</text>
</comment>
<dbReference type="PANTHER" id="PTHR33154:SF18">
    <property type="entry name" value="ARSENICAL RESISTANCE OPERON REPRESSOR"/>
    <property type="match status" value="1"/>
</dbReference>
<feature type="region of interest" description="Disordered" evidence="4">
    <location>
        <begin position="84"/>
        <end position="118"/>
    </location>
</feature>
<evidence type="ECO:0000256" key="1">
    <source>
        <dbReference type="ARBA" id="ARBA00023015"/>
    </source>
</evidence>
<feature type="domain" description="HTH arsR-type" evidence="5">
    <location>
        <begin position="1"/>
        <end position="92"/>
    </location>
</feature>
<dbReference type="InterPro" id="IPR001845">
    <property type="entry name" value="HTH_ArsR_DNA-bd_dom"/>
</dbReference>
<dbReference type="PANTHER" id="PTHR33154">
    <property type="entry name" value="TRANSCRIPTIONAL REGULATOR, ARSR FAMILY"/>
    <property type="match status" value="1"/>
</dbReference>
<evidence type="ECO:0000256" key="2">
    <source>
        <dbReference type="ARBA" id="ARBA00023125"/>
    </source>
</evidence>
<accession>A0A9D5QC76</accession>
<dbReference type="SMART" id="SM00418">
    <property type="entry name" value="HTH_ARSR"/>
    <property type="match status" value="1"/>
</dbReference>
<dbReference type="NCBIfam" id="NF033788">
    <property type="entry name" value="HTH_metalloreg"/>
    <property type="match status" value="1"/>
</dbReference>
<proteinExistence type="predicted"/>
<keyword evidence="2" id="KW-0238">DNA-binding</keyword>
<dbReference type="InterPro" id="IPR051081">
    <property type="entry name" value="HTH_MetalResp_TranReg"/>
</dbReference>